<feature type="repeat" description="WD" evidence="3">
    <location>
        <begin position="1078"/>
        <end position="1112"/>
    </location>
</feature>
<dbReference type="InterPro" id="IPR036322">
    <property type="entry name" value="WD40_repeat_dom_sf"/>
</dbReference>
<keyword evidence="2" id="KW-0677">Repeat</keyword>
<feature type="coiled-coil region" evidence="5">
    <location>
        <begin position="429"/>
        <end position="457"/>
    </location>
</feature>
<dbReference type="SMART" id="SM00028">
    <property type="entry name" value="TPR"/>
    <property type="match status" value="2"/>
</dbReference>
<dbReference type="InterPro" id="IPR011044">
    <property type="entry name" value="Quino_amine_DH_bsu"/>
</dbReference>
<comment type="caution">
    <text evidence="7">The sequence shown here is derived from an EMBL/GenBank/DDBJ whole genome shotgun (WGS) entry which is preliminary data.</text>
</comment>
<keyword evidence="4" id="KW-0802">TPR repeat</keyword>
<feature type="repeat" description="WD" evidence="3">
    <location>
        <begin position="801"/>
        <end position="842"/>
    </location>
</feature>
<feature type="coiled-coil region" evidence="5">
    <location>
        <begin position="486"/>
        <end position="653"/>
    </location>
</feature>
<dbReference type="PROSITE" id="PS50294">
    <property type="entry name" value="WD_REPEATS_REGION"/>
    <property type="match status" value="7"/>
</dbReference>
<feature type="repeat" description="WD" evidence="3">
    <location>
        <begin position="895"/>
        <end position="928"/>
    </location>
</feature>
<dbReference type="Proteomes" id="UP000654482">
    <property type="component" value="Unassembled WGS sequence"/>
</dbReference>
<feature type="repeat" description="WD" evidence="3">
    <location>
        <begin position="1264"/>
        <end position="1290"/>
    </location>
</feature>
<dbReference type="PANTHER" id="PTHR19879:SF9">
    <property type="entry name" value="TRANSCRIPTION INITIATION FACTOR TFIID SUBUNIT 5"/>
    <property type="match status" value="1"/>
</dbReference>
<feature type="repeat" description="WD" evidence="3">
    <location>
        <begin position="939"/>
        <end position="973"/>
    </location>
</feature>
<dbReference type="PROSITE" id="PS50005">
    <property type="entry name" value="TPR"/>
    <property type="match status" value="2"/>
</dbReference>
<feature type="repeat" description="WD" evidence="3">
    <location>
        <begin position="1119"/>
        <end position="1151"/>
    </location>
</feature>
<evidence type="ECO:0000256" key="2">
    <source>
        <dbReference type="ARBA" id="ARBA00022737"/>
    </source>
</evidence>
<evidence type="ECO:0000313" key="7">
    <source>
        <dbReference type="EMBL" id="MBE9119136.1"/>
    </source>
</evidence>
<feature type="transmembrane region" description="Helical" evidence="6">
    <location>
        <begin position="458"/>
        <end position="480"/>
    </location>
</feature>
<feature type="repeat" description="WD" evidence="3">
    <location>
        <begin position="998"/>
        <end position="1031"/>
    </location>
</feature>
<evidence type="ECO:0000256" key="6">
    <source>
        <dbReference type="SAM" id="Phobius"/>
    </source>
</evidence>
<dbReference type="Gene3D" id="2.130.10.10">
    <property type="entry name" value="YVTN repeat-like/Quinoprotein amine dehydrogenase"/>
    <property type="match status" value="5"/>
</dbReference>
<keyword evidence="6" id="KW-0472">Membrane</keyword>
<dbReference type="EMBL" id="JADEWZ010000084">
    <property type="protein sequence ID" value="MBE9119136.1"/>
    <property type="molecule type" value="Genomic_DNA"/>
</dbReference>
<feature type="repeat" description="WD" evidence="3">
    <location>
        <begin position="760"/>
        <end position="801"/>
    </location>
</feature>
<dbReference type="PROSITE" id="PS50082">
    <property type="entry name" value="WD_REPEATS_2"/>
    <property type="match status" value="10"/>
</dbReference>
<dbReference type="SUPFAM" id="SSF50978">
    <property type="entry name" value="WD40 repeat-like"/>
    <property type="match status" value="2"/>
</dbReference>
<dbReference type="Pfam" id="PF00400">
    <property type="entry name" value="WD40"/>
    <property type="match status" value="9"/>
</dbReference>
<evidence type="ECO:0000313" key="8">
    <source>
        <dbReference type="Proteomes" id="UP000654482"/>
    </source>
</evidence>
<protein>
    <submittedName>
        <fullName evidence="7">AAA-like domain-containing protein</fullName>
    </submittedName>
</protein>
<dbReference type="SUPFAM" id="SSF57997">
    <property type="entry name" value="Tropomyosin"/>
    <property type="match status" value="1"/>
</dbReference>
<proteinExistence type="predicted"/>
<gene>
    <name evidence="7" type="ORF">IQ249_25090</name>
</gene>
<reference evidence="7" key="1">
    <citation type="submission" date="2020-10" db="EMBL/GenBank/DDBJ databases">
        <authorList>
            <person name="Castelo-Branco R."/>
            <person name="Eusebio N."/>
            <person name="Adriana R."/>
            <person name="Vieira A."/>
            <person name="Brugerolle De Fraissinette N."/>
            <person name="Rezende De Castro R."/>
            <person name="Schneider M.P."/>
            <person name="Vasconcelos V."/>
            <person name="Leao P.N."/>
        </authorList>
    </citation>
    <scope>NUCLEOTIDE SEQUENCE</scope>
    <source>
        <strain evidence="7">LEGE 07157</strain>
    </source>
</reference>
<dbReference type="CDD" id="cd00200">
    <property type="entry name" value="WD40"/>
    <property type="match status" value="3"/>
</dbReference>
<dbReference type="InterPro" id="IPR015943">
    <property type="entry name" value="WD40/YVTN_repeat-like_dom_sf"/>
</dbReference>
<dbReference type="PROSITE" id="PS00678">
    <property type="entry name" value="WD_REPEATS_1"/>
    <property type="match status" value="4"/>
</dbReference>
<accession>A0A8J7E0D8</accession>
<feature type="repeat" description="TPR" evidence="4">
    <location>
        <begin position="1372"/>
        <end position="1405"/>
    </location>
</feature>
<dbReference type="InterPro" id="IPR019775">
    <property type="entry name" value="WD40_repeat_CS"/>
</dbReference>
<feature type="repeat" description="TPR" evidence="4">
    <location>
        <begin position="1419"/>
        <end position="1452"/>
    </location>
</feature>
<feature type="repeat" description="WD" evidence="3">
    <location>
        <begin position="1160"/>
        <end position="1192"/>
    </location>
</feature>
<sequence length="1468" mass="164762">MTSEYIFSGSLPENASTYVTRQADTDLYDALNAGAFCYVLNSRQTGKSSLRVRTMRRLREEGIACAAIDLSFGGTQYVMMEQWYVDMLDTLVESLGLDVDLENWWEERELLSPLRRFRRFIEEILLVEIAGKIVIFIDEIDSILSLNFPTDDFFAFIRACYQERVNNPEFHRLTFCLLGVATPTNLIQDKKRTPFNIGRAIALKGFQPHEVQPLIKGLQGKVEHPERVLEAVLAWTGGQPFLTQKVCHLLASSDLPLRGNESEWVTELVQQHVIENWEAQDEPEHLRTIRDRILSDEQRAGRLLGLYQEILQARELNSEGISADDTLEQMELRLTGLVIQQNGRLKPYNPIYAQVFNGNWVEEALATLRPYAESIDAWITSGHQDESWLLRGEALQDALTWANDRKLADEDYQFLAASQELITQETYQALEAEREAKQILEQANQEAKQKIQKANRRAGIGLVILVISLIAAIASTISALTAKQSEVTAKQEALTAQQEKELAENQKEQIDREKQQKIAEIAVFKQQLEVAQKKVKQSSKAVKNAQSKEKIATGKIASAEQRVISVNSKIAVLDQKTQQNEEQLKQTSNERQTALKQLEQAKREQKKIVRERQIATQELQVAKQELSSAQVERQQTEEQLNQAHESLEQAQAGTKLEITGINTLRQFESSEIESLVSAINNVQSLKKLVNAKFMLQDYPTVSPLFTLREITNNINEKNQFRGRQGSMTNINFSPDSKSIATVSSRMVKLWDTSGQELIEFKISQEIVKGIKLSSEKKYIATEGNDGIVKIWDLSGQQITELRVQPGAFVSVTFSPDGKKIATIRNNEKVEIWDLSGRKLSELKISEEQISSVSFSSDGKRIVTAGNKYAQSGYVIFLSVSCIRLWDLSGHKLAEFEAHQDEINSVNFSPNDQYLVTASEDGTAQIWDILEEPFLKETFFQGQRHPVKTAIFSPDGKFLAIAGANGTIKLWDVSGLYWNRSKGIFAIRSKSSSTLLNEFNGHRGSVNDISFAPDGQYLATVGADGTIRLWTLPKNEISQWDGDIRSPYWVSFSPNGKILATAGRGGVQLWDIYGQALAKLAHPEDVWSISFSPDGKNLATAGEDGFIRIWNLSGQQLAEWKGHQDIIRWVEFSPDEQYIATASADNTAKLWSKSGQQILELTDHQAGVWSASFSPDGKSLVTVGEDSSIRLWSTSGSLISQYESNQKHLYWAIFSPDGQYIATAGSSKDVQLFDLAGNLKVILNPNSLFSHTFNLEEGRTIEKSIFSVSFSPDGQLIATGGIGGSVRVWDLLGRQVAEYKIPGTNINAVSFSPDGQRLAAVGDATTIRLWRMEGLDELITRGCNWLQDYLALHPTKLEELEVCQNESLLKRATPALIREGDELARQGKLEQAISKYKKALEWDSSLNLDTEVRAQRLVQAYNLVQQGEKLAKEGNADEAMAKFQQALVLDPELDFDPETKVRELSLKTR</sequence>
<organism evidence="7 8">
    <name type="scientific">Lusitaniella coriacea LEGE 07157</name>
    <dbReference type="NCBI Taxonomy" id="945747"/>
    <lineage>
        <taxon>Bacteria</taxon>
        <taxon>Bacillati</taxon>
        <taxon>Cyanobacteriota</taxon>
        <taxon>Cyanophyceae</taxon>
        <taxon>Spirulinales</taxon>
        <taxon>Lusitaniellaceae</taxon>
        <taxon>Lusitaniella</taxon>
    </lineage>
</organism>
<dbReference type="SUPFAM" id="SSF48452">
    <property type="entry name" value="TPR-like"/>
    <property type="match status" value="1"/>
</dbReference>
<feature type="repeat" description="WD" evidence="3">
    <location>
        <begin position="1305"/>
        <end position="1339"/>
    </location>
</feature>
<keyword evidence="1 3" id="KW-0853">WD repeat</keyword>
<keyword evidence="6" id="KW-0812">Transmembrane</keyword>
<evidence type="ECO:0000256" key="5">
    <source>
        <dbReference type="SAM" id="Coils"/>
    </source>
</evidence>
<dbReference type="PRINTS" id="PR00320">
    <property type="entry name" value="GPROTEINBRPT"/>
</dbReference>
<dbReference type="SMART" id="SM00320">
    <property type="entry name" value="WD40"/>
    <property type="match status" value="14"/>
</dbReference>
<dbReference type="InterPro" id="IPR027417">
    <property type="entry name" value="P-loop_NTPase"/>
</dbReference>
<dbReference type="InterPro" id="IPR019734">
    <property type="entry name" value="TPR_rpt"/>
</dbReference>
<keyword evidence="5" id="KW-0175">Coiled coil</keyword>
<dbReference type="InterPro" id="IPR011990">
    <property type="entry name" value="TPR-like_helical_dom_sf"/>
</dbReference>
<keyword evidence="6" id="KW-1133">Transmembrane helix</keyword>
<dbReference type="InterPro" id="IPR001680">
    <property type="entry name" value="WD40_rpt"/>
</dbReference>
<evidence type="ECO:0000256" key="4">
    <source>
        <dbReference type="PROSITE-ProRule" id="PRU00339"/>
    </source>
</evidence>
<evidence type="ECO:0000256" key="1">
    <source>
        <dbReference type="ARBA" id="ARBA00022574"/>
    </source>
</evidence>
<keyword evidence="8" id="KW-1185">Reference proteome</keyword>
<dbReference type="Gene3D" id="1.25.40.10">
    <property type="entry name" value="Tetratricopeptide repeat domain"/>
    <property type="match status" value="1"/>
</dbReference>
<evidence type="ECO:0000256" key="3">
    <source>
        <dbReference type="PROSITE-ProRule" id="PRU00221"/>
    </source>
</evidence>
<name>A0A8J7E0D8_9CYAN</name>
<dbReference type="InterPro" id="IPR020472">
    <property type="entry name" value="WD40_PAC1"/>
</dbReference>
<dbReference type="PANTHER" id="PTHR19879">
    <property type="entry name" value="TRANSCRIPTION INITIATION FACTOR TFIID"/>
    <property type="match status" value="1"/>
</dbReference>
<dbReference type="SUPFAM" id="SSF50969">
    <property type="entry name" value="YVTN repeat-like/Quinoprotein amine dehydrogenase"/>
    <property type="match status" value="1"/>
</dbReference>
<dbReference type="Pfam" id="PF14516">
    <property type="entry name" value="AAA_35"/>
    <property type="match status" value="1"/>
</dbReference>
<dbReference type="SUPFAM" id="SSF52540">
    <property type="entry name" value="P-loop containing nucleoside triphosphate hydrolases"/>
    <property type="match status" value="1"/>
</dbReference>